<reference evidence="1 2" key="1">
    <citation type="submission" date="2023-10" db="EMBL/GenBank/DDBJ databases">
        <title>Two novel species belonging to the OM43/NOR5 clade.</title>
        <authorList>
            <person name="Park M."/>
        </authorList>
    </citation>
    <scope>NUCLEOTIDE SEQUENCE [LARGE SCALE GENOMIC DNA]</scope>
    <source>
        <strain evidence="1 2">IMCC43200</strain>
    </source>
</reference>
<proteinExistence type="predicted"/>
<accession>A0ABZ0I592</accession>
<evidence type="ECO:0000313" key="2">
    <source>
        <dbReference type="Proteomes" id="UP001626537"/>
    </source>
</evidence>
<dbReference type="RefSeq" id="WP_407348319.1">
    <property type="nucleotide sequence ID" value="NZ_CP136864.1"/>
</dbReference>
<sequence>MSMNPNTSQQRRQAVTANDLMKGYDWGEQTELVRSMLTKFMAMSADGQQRLVDLLDAKRIKESAQ</sequence>
<organism evidence="1 2">
    <name type="scientific">Congregibacter variabilis</name>
    <dbReference type="NCBI Taxonomy" id="3081200"/>
    <lineage>
        <taxon>Bacteria</taxon>
        <taxon>Pseudomonadati</taxon>
        <taxon>Pseudomonadota</taxon>
        <taxon>Gammaproteobacteria</taxon>
        <taxon>Cellvibrionales</taxon>
        <taxon>Halieaceae</taxon>
        <taxon>Congregibacter</taxon>
    </lineage>
</organism>
<dbReference type="Proteomes" id="UP001626537">
    <property type="component" value="Chromosome"/>
</dbReference>
<name>A0ABZ0I592_9GAMM</name>
<protein>
    <submittedName>
        <fullName evidence="1">Uncharacterized protein</fullName>
    </submittedName>
</protein>
<evidence type="ECO:0000313" key="1">
    <source>
        <dbReference type="EMBL" id="WOJ93675.1"/>
    </source>
</evidence>
<keyword evidence="2" id="KW-1185">Reference proteome</keyword>
<gene>
    <name evidence="1" type="ORF">R0135_00560</name>
</gene>
<dbReference type="EMBL" id="CP136864">
    <property type="protein sequence ID" value="WOJ93675.1"/>
    <property type="molecule type" value="Genomic_DNA"/>
</dbReference>